<gene>
    <name evidence="7" type="ORF">ACFQNF_14960</name>
</gene>
<evidence type="ECO:0000256" key="2">
    <source>
        <dbReference type="ARBA" id="ARBA00023002"/>
    </source>
</evidence>
<accession>A0ABW2R1P1</accession>
<dbReference type="InterPro" id="IPR006139">
    <property type="entry name" value="D-isomer_2_OHA_DH_cat_dom"/>
</dbReference>
<dbReference type="SUPFAM" id="SSF52283">
    <property type="entry name" value="Formate/glycerate dehydrogenase catalytic domain-like"/>
    <property type="match status" value="1"/>
</dbReference>
<dbReference type="PROSITE" id="PS00670">
    <property type="entry name" value="D_2_HYDROXYACID_DH_2"/>
    <property type="match status" value="1"/>
</dbReference>
<dbReference type="Proteomes" id="UP001596473">
    <property type="component" value="Unassembled WGS sequence"/>
</dbReference>
<evidence type="ECO:0000256" key="4">
    <source>
        <dbReference type="RuleBase" id="RU003719"/>
    </source>
</evidence>
<comment type="caution">
    <text evidence="7">The sequence shown here is derived from an EMBL/GenBank/DDBJ whole genome shotgun (WGS) entry which is preliminary data.</text>
</comment>
<dbReference type="PROSITE" id="PS00671">
    <property type="entry name" value="D_2_HYDROXYACID_DH_3"/>
    <property type="match status" value="1"/>
</dbReference>
<dbReference type="InterPro" id="IPR029753">
    <property type="entry name" value="D-isomer_DH_CS"/>
</dbReference>
<dbReference type="RefSeq" id="WP_380188730.1">
    <property type="nucleotide sequence ID" value="NZ_JBHTBQ010000033.1"/>
</dbReference>
<dbReference type="EMBL" id="JBHTBQ010000033">
    <property type="protein sequence ID" value="MFC7421160.1"/>
    <property type="molecule type" value="Genomic_DNA"/>
</dbReference>
<protein>
    <submittedName>
        <fullName evidence="7">D-2-hydroxyacid dehydrogenase</fullName>
    </submittedName>
</protein>
<organism evidence="7 8">
    <name type="scientific">Iodobacter arcticus</name>
    <dbReference type="NCBI Taxonomy" id="590593"/>
    <lineage>
        <taxon>Bacteria</taxon>
        <taxon>Pseudomonadati</taxon>
        <taxon>Pseudomonadota</taxon>
        <taxon>Betaproteobacteria</taxon>
        <taxon>Neisseriales</taxon>
        <taxon>Chitinibacteraceae</taxon>
        <taxon>Iodobacter</taxon>
    </lineage>
</organism>
<evidence type="ECO:0000256" key="1">
    <source>
        <dbReference type="ARBA" id="ARBA00005854"/>
    </source>
</evidence>
<keyword evidence="3" id="KW-0520">NAD</keyword>
<keyword evidence="8" id="KW-1185">Reference proteome</keyword>
<evidence type="ECO:0000259" key="6">
    <source>
        <dbReference type="Pfam" id="PF02826"/>
    </source>
</evidence>
<dbReference type="InterPro" id="IPR036291">
    <property type="entry name" value="NAD(P)-bd_dom_sf"/>
</dbReference>
<dbReference type="Pfam" id="PF00389">
    <property type="entry name" value="2-Hacid_dh"/>
    <property type="match status" value="1"/>
</dbReference>
<evidence type="ECO:0000313" key="8">
    <source>
        <dbReference type="Proteomes" id="UP001596473"/>
    </source>
</evidence>
<reference evidence="8" key="1">
    <citation type="journal article" date="2019" name="Int. J. Syst. Evol. Microbiol.">
        <title>The Global Catalogue of Microorganisms (GCM) 10K type strain sequencing project: providing services to taxonomists for standard genome sequencing and annotation.</title>
        <authorList>
            <consortium name="The Broad Institute Genomics Platform"/>
            <consortium name="The Broad Institute Genome Sequencing Center for Infectious Disease"/>
            <person name="Wu L."/>
            <person name="Ma J."/>
        </authorList>
    </citation>
    <scope>NUCLEOTIDE SEQUENCE [LARGE SCALE GENOMIC DNA]</scope>
    <source>
        <strain evidence="8">CCUG 62945</strain>
    </source>
</reference>
<sequence>MLQEILPRIVFLDRDSLPLTLLPLQAAHQWQEYANTAVSEVVDRLMLADIAISNKVPITAATIAACPNLKMIAVAATGYNQIDLAACKARGIRVCNIRDYALAGVPEHALMLMLALRRQLLAYRADVEAGQWQQAKSFCHFSAPIHDLAGSTLTLIGSGALGQAMASLARALGMEVLFAERKHAKEVRQGFVDFNEALSRADVLSLHCPFNAQTSNLIGQAELALMKNDAVLINTARGGLVDEVALLHALQVGQLGGAGLDVLITEPPRNGNALLDISLPNLIITPHIAWAGQFTMQQLADQLIHNVDAFLAGEAKNVVV</sequence>
<name>A0ABW2R1P1_9NEIS</name>
<dbReference type="InterPro" id="IPR050418">
    <property type="entry name" value="D-iso_2-hydroxyacid_DH_PdxB"/>
</dbReference>
<evidence type="ECO:0000313" key="7">
    <source>
        <dbReference type="EMBL" id="MFC7421160.1"/>
    </source>
</evidence>
<dbReference type="Pfam" id="PF02826">
    <property type="entry name" value="2-Hacid_dh_C"/>
    <property type="match status" value="1"/>
</dbReference>
<dbReference type="InterPro" id="IPR006140">
    <property type="entry name" value="D-isomer_DH_NAD-bd"/>
</dbReference>
<dbReference type="Gene3D" id="3.40.50.720">
    <property type="entry name" value="NAD(P)-binding Rossmann-like Domain"/>
    <property type="match status" value="2"/>
</dbReference>
<dbReference type="CDD" id="cd12162">
    <property type="entry name" value="2-Hacid_dh_4"/>
    <property type="match status" value="1"/>
</dbReference>
<dbReference type="PANTHER" id="PTHR43761:SF1">
    <property type="entry name" value="D-ISOMER SPECIFIC 2-HYDROXYACID DEHYDROGENASE CATALYTIC DOMAIN-CONTAINING PROTEIN-RELATED"/>
    <property type="match status" value="1"/>
</dbReference>
<feature type="domain" description="D-isomer specific 2-hydroxyacid dehydrogenase catalytic" evidence="5">
    <location>
        <begin position="38"/>
        <end position="319"/>
    </location>
</feature>
<proteinExistence type="inferred from homology"/>
<keyword evidence="2 4" id="KW-0560">Oxidoreductase</keyword>
<feature type="domain" description="D-isomer specific 2-hydroxyacid dehydrogenase NAD-binding" evidence="6">
    <location>
        <begin position="110"/>
        <end position="289"/>
    </location>
</feature>
<dbReference type="SUPFAM" id="SSF51735">
    <property type="entry name" value="NAD(P)-binding Rossmann-fold domains"/>
    <property type="match status" value="1"/>
</dbReference>
<comment type="similarity">
    <text evidence="1 4">Belongs to the D-isomer specific 2-hydroxyacid dehydrogenase family.</text>
</comment>
<dbReference type="PANTHER" id="PTHR43761">
    <property type="entry name" value="D-ISOMER SPECIFIC 2-HYDROXYACID DEHYDROGENASE FAMILY PROTEIN (AFU_ORTHOLOGUE AFUA_1G13630)"/>
    <property type="match status" value="1"/>
</dbReference>
<evidence type="ECO:0000259" key="5">
    <source>
        <dbReference type="Pfam" id="PF00389"/>
    </source>
</evidence>
<evidence type="ECO:0000256" key="3">
    <source>
        <dbReference type="ARBA" id="ARBA00023027"/>
    </source>
</evidence>